<evidence type="ECO:0000313" key="3">
    <source>
        <dbReference type="Proteomes" id="UP000033632"/>
    </source>
</evidence>
<dbReference type="InterPro" id="IPR021553">
    <property type="entry name" value="DUF3008"/>
</dbReference>
<feature type="compositionally biased region" description="Low complexity" evidence="1">
    <location>
        <begin position="1"/>
        <end position="18"/>
    </location>
</feature>
<dbReference type="RefSeq" id="WP_046107628.1">
    <property type="nucleotide sequence ID" value="NZ_JZEX01000059.1"/>
</dbReference>
<evidence type="ECO:0008006" key="4">
    <source>
        <dbReference type="Google" id="ProtNLM"/>
    </source>
</evidence>
<dbReference type="PATRIC" id="fig|443610.3.peg.3686"/>
<reference evidence="2 3" key="1">
    <citation type="submission" date="2015-03" db="EMBL/GenBank/DDBJ databases">
        <authorList>
            <person name="Hassan Y.I."/>
            <person name="Lepp D."/>
            <person name="Li X.-Z."/>
            <person name="Zhou T."/>
        </authorList>
    </citation>
    <scope>NUCLEOTIDE SEQUENCE [LARGE SCALE GENOMIC DNA]</scope>
    <source>
        <strain evidence="2 3">BD-c194</strain>
    </source>
</reference>
<protein>
    <recommendedName>
        <fullName evidence="4">DUF3008 domain-containing protein</fullName>
    </recommendedName>
</protein>
<evidence type="ECO:0000256" key="1">
    <source>
        <dbReference type="SAM" id="MobiDB-lite"/>
    </source>
</evidence>
<feature type="region of interest" description="Disordered" evidence="1">
    <location>
        <begin position="1"/>
        <end position="62"/>
    </location>
</feature>
<gene>
    <name evidence="2" type="ORF">VE25_05670</name>
</gene>
<keyword evidence="3" id="KW-1185">Reference proteome</keyword>
<dbReference type="STRING" id="443610.VE25_05670"/>
<dbReference type="AlphaFoldDB" id="A0A0F5FX24"/>
<sequence length="62" mass="6659">MPAKSKSQQKAAGAALSAKRGDTKKSELQGASKSMYESMSEKELEEMASTKRKGKPEHASKS</sequence>
<organism evidence="2 3">
    <name type="scientific">Devosia geojensis</name>
    <dbReference type="NCBI Taxonomy" id="443610"/>
    <lineage>
        <taxon>Bacteria</taxon>
        <taxon>Pseudomonadati</taxon>
        <taxon>Pseudomonadota</taxon>
        <taxon>Alphaproteobacteria</taxon>
        <taxon>Hyphomicrobiales</taxon>
        <taxon>Devosiaceae</taxon>
        <taxon>Devosia</taxon>
    </lineage>
</organism>
<dbReference type="Pfam" id="PF11450">
    <property type="entry name" value="DUF3008"/>
    <property type="match status" value="1"/>
</dbReference>
<comment type="caution">
    <text evidence="2">The sequence shown here is derived from an EMBL/GenBank/DDBJ whole genome shotgun (WGS) entry which is preliminary data.</text>
</comment>
<accession>A0A0F5FX24</accession>
<dbReference type="EMBL" id="JZEX01000059">
    <property type="protein sequence ID" value="KKB12722.1"/>
    <property type="molecule type" value="Genomic_DNA"/>
</dbReference>
<name>A0A0F5FX24_9HYPH</name>
<evidence type="ECO:0000313" key="2">
    <source>
        <dbReference type="EMBL" id="KKB12722.1"/>
    </source>
</evidence>
<dbReference type="Proteomes" id="UP000033632">
    <property type="component" value="Unassembled WGS sequence"/>
</dbReference>
<proteinExistence type="predicted"/>